<dbReference type="PROSITE" id="PS51352">
    <property type="entry name" value="THIOREDOXIN_2"/>
    <property type="match status" value="1"/>
</dbReference>
<dbReference type="SUPFAM" id="SSF52833">
    <property type="entry name" value="Thioredoxin-like"/>
    <property type="match status" value="1"/>
</dbReference>
<dbReference type="RefSeq" id="WP_013930014.1">
    <property type="nucleotide sequence ID" value="NC_015703.1"/>
</dbReference>
<keyword evidence="3" id="KW-1185">Reference proteome</keyword>
<dbReference type="Gene3D" id="3.40.30.10">
    <property type="entry name" value="Glutaredoxin"/>
    <property type="match status" value="1"/>
</dbReference>
<evidence type="ECO:0000313" key="2">
    <source>
        <dbReference type="EMBL" id="AEI50721.1"/>
    </source>
</evidence>
<evidence type="ECO:0000313" key="3">
    <source>
        <dbReference type="Proteomes" id="UP000000493"/>
    </source>
</evidence>
<dbReference type="KEGG" id="rsi:Runsl_4392"/>
<proteinExistence type="predicted"/>
<sequence>MNKKIISAALLTSVVGIVVWLLVQSYQTLQHKKEIETKMQQLPTISLRGLDSTAVTLTQKHQPTVLFYFDPHCEHCQHEATELKKQSQAFKNAQLLWLSTERLWVLRSFEKEYALQKTIPSLTIAQISPQDADKQFGFRTVPTVLIYNADGNLAKKYVGETKMEAIIKYLNR</sequence>
<dbReference type="InterPro" id="IPR013766">
    <property type="entry name" value="Thioredoxin_domain"/>
</dbReference>
<dbReference type="GO" id="GO:0016491">
    <property type="term" value="F:oxidoreductase activity"/>
    <property type="evidence" value="ECO:0007669"/>
    <property type="project" value="InterPro"/>
</dbReference>
<reference evidence="3" key="1">
    <citation type="submission" date="2011-06" db="EMBL/GenBank/DDBJ databases">
        <title>The complete genome of chromosome of Runella slithyformis DSM 19594.</title>
        <authorList>
            <consortium name="US DOE Joint Genome Institute (JGI-PGF)"/>
            <person name="Lucas S."/>
            <person name="Han J."/>
            <person name="Lapidus A."/>
            <person name="Bruce D."/>
            <person name="Goodwin L."/>
            <person name="Pitluck S."/>
            <person name="Peters L."/>
            <person name="Kyrpides N."/>
            <person name="Mavromatis K."/>
            <person name="Ivanova N."/>
            <person name="Ovchinnikova G."/>
            <person name="Zhang X."/>
            <person name="Misra M."/>
            <person name="Detter J.C."/>
            <person name="Tapia R."/>
            <person name="Han C."/>
            <person name="Land M."/>
            <person name="Hauser L."/>
            <person name="Markowitz V."/>
            <person name="Cheng J.-F."/>
            <person name="Hugenholtz P."/>
            <person name="Woyke T."/>
            <person name="Wu D."/>
            <person name="Tindall B."/>
            <person name="Faehrich R."/>
            <person name="Brambilla E."/>
            <person name="Klenk H.-P."/>
            <person name="Eisen J.A."/>
        </authorList>
    </citation>
    <scope>NUCLEOTIDE SEQUENCE [LARGE SCALE GENOMIC DNA]</scope>
    <source>
        <strain evidence="3">ATCC 29530 / DSM 19594 / LMG 11500 / NCIMB 11436 / LSU 4</strain>
    </source>
</reference>
<dbReference type="InterPro" id="IPR036249">
    <property type="entry name" value="Thioredoxin-like_sf"/>
</dbReference>
<dbReference type="InterPro" id="IPR000866">
    <property type="entry name" value="AhpC/TSA"/>
</dbReference>
<dbReference type="Pfam" id="PF00578">
    <property type="entry name" value="AhpC-TSA"/>
    <property type="match status" value="1"/>
</dbReference>
<organism evidence="2 3">
    <name type="scientific">Runella slithyformis (strain ATCC 29530 / DSM 19594 / LMG 11500 / NCIMB 11436 / LSU 4)</name>
    <dbReference type="NCBI Taxonomy" id="761193"/>
    <lineage>
        <taxon>Bacteria</taxon>
        <taxon>Pseudomonadati</taxon>
        <taxon>Bacteroidota</taxon>
        <taxon>Cytophagia</taxon>
        <taxon>Cytophagales</taxon>
        <taxon>Spirosomataceae</taxon>
        <taxon>Runella</taxon>
    </lineage>
</organism>
<gene>
    <name evidence="2" type="ordered locus">Runsl_4392</name>
</gene>
<feature type="domain" description="Thioredoxin" evidence="1">
    <location>
        <begin position="36"/>
        <end position="172"/>
    </location>
</feature>
<evidence type="ECO:0000259" key="1">
    <source>
        <dbReference type="PROSITE" id="PS51352"/>
    </source>
</evidence>
<protein>
    <submittedName>
        <fullName evidence="2">Redoxin domain protein</fullName>
    </submittedName>
</protein>
<accession>A0A7U3ZP01</accession>
<dbReference type="Proteomes" id="UP000000493">
    <property type="component" value="Chromosome"/>
</dbReference>
<dbReference type="AlphaFoldDB" id="A0A7U3ZP01"/>
<name>A0A7U3ZP01_RUNSL</name>
<dbReference type="EMBL" id="CP002859">
    <property type="protein sequence ID" value="AEI50721.1"/>
    <property type="molecule type" value="Genomic_DNA"/>
</dbReference>
<reference evidence="2 3" key="2">
    <citation type="journal article" date="2012" name="Stand. Genomic Sci.">
        <title>Complete genome sequence of the aquatic bacterium Runella slithyformis type strain (LSU 4(T)).</title>
        <authorList>
            <person name="Copeland A."/>
            <person name="Zhang X."/>
            <person name="Misra M."/>
            <person name="Lapidus A."/>
            <person name="Nolan M."/>
            <person name="Lucas S."/>
            <person name="Deshpande S."/>
            <person name="Cheng J.F."/>
            <person name="Tapia R."/>
            <person name="Goodwin L.A."/>
            <person name="Pitluck S."/>
            <person name="Liolios K."/>
            <person name="Pagani I."/>
            <person name="Ivanova N."/>
            <person name="Mikhailova N."/>
            <person name="Pati A."/>
            <person name="Chen A."/>
            <person name="Palaniappan K."/>
            <person name="Land M."/>
            <person name="Hauser L."/>
            <person name="Pan C."/>
            <person name="Jeffries C.D."/>
            <person name="Detter J.C."/>
            <person name="Brambilla E.M."/>
            <person name="Rohde M."/>
            <person name="Djao O.D."/>
            <person name="Goker M."/>
            <person name="Sikorski J."/>
            <person name="Tindall B.J."/>
            <person name="Woyke T."/>
            <person name="Bristow J."/>
            <person name="Eisen J.A."/>
            <person name="Markowitz V."/>
            <person name="Hugenholtz P."/>
            <person name="Kyrpides N.C."/>
            <person name="Klenk H.P."/>
            <person name="Mavromatis K."/>
        </authorList>
    </citation>
    <scope>NUCLEOTIDE SEQUENCE [LARGE SCALE GENOMIC DNA]</scope>
    <source>
        <strain evidence="3">ATCC 29530 / DSM 19594 / LMG 11500 / NCIMB 11436 / LSU 4</strain>
    </source>
</reference>
<dbReference type="GO" id="GO:0016209">
    <property type="term" value="F:antioxidant activity"/>
    <property type="evidence" value="ECO:0007669"/>
    <property type="project" value="InterPro"/>
</dbReference>